<organism evidence="1 2">
    <name type="scientific">Fusarium torulosum</name>
    <dbReference type="NCBI Taxonomy" id="33205"/>
    <lineage>
        <taxon>Eukaryota</taxon>
        <taxon>Fungi</taxon>
        <taxon>Dikarya</taxon>
        <taxon>Ascomycota</taxon>
        <taxon>Pezizomycotina</taxon>
        <taxon>Sordariomycetes</taxon>
        <taxon>Hypocreomycetidae</taxon>
        <taxon>Hypocreales</taxon>
        <taxon>Nectriaceae</taxon>
        <taxon>Fusarium</taxon>
    </lineage>
</organism>
<comment type="caution">
    <text evidence="1">The sequence shown here is derived from an EMBL/GenBank/DDBJ whole genome shotgun (WGS) entry which is preliminary data.</text>
</comment>
<evidence type="ECO:0000313" key="2">
    <source>
        <dbReference type="Proteomes" id="UP001187734"/>
    </source>
</evidence>
<reference evidence="1" key="1">
    <citation type="submission" date="2018-03" db="EMBL/GenBank/DDBJ databases">
        <authorList>
            <person name="Guldener U."/>
        </authorList>
    </citation>
    <scope>NUCLEOTIDE SEQUENCE</scope>
</reference>
<gene>
    <name evidence="1" type="ORF">FTOL_02524</name>
</gene>
<proteinExistence type="predicted"/>
<evidence type="ECO:0000313" key="1">
    <source>
        <dbReference type="EMBL" id="SPJ72795.1"/>
    </source>
</evidence>
<dbReference type="AlphaFoldDB" id="A0AAE8SED4"/>
<name>A0AAE8SED4_9HYPO</name>
<dbReference type="Proteomes" id="UP001187734">
    <property type="component" value="Unassembled WGS sequence"/>
</dbReference>
<dbReference type="EMBL" id="ONZP01000079">
    <property type="protein sequence ID" value="SPJ72795.1"/>
    <property type="molecule type" value="Genomic_DNA"/>
</dbReference>
<protein>
    <submittedName>
        <fullName evidence="1">Uncharacterized protein</fullName>
    </submittedName>
</protein>
<sequence>MAEQSEAIKTYIATPLELPDIWAAQGSENKNAGGK</sequence>
<keyword evidence="2" id="KW-1185">Reference proteome</keyword>
<accession>A0AAE8SED4</accession>